<name>A0A0S4TC36_CRYHO</name>
<accession>A0A0S4TC36</accession>
<dbReference type="EMBL" id="JTAI01000042">
    <property type="protein sequence ID" value="PPS94453.1"/>
    <property type="molecule type" value="Genomic_DNA"/>
</dbReference>
<dbReference type="Pfam" id="PF14497">
    <property type="entry name" value="GST_C_3"/>
    <property type="match status" value="1"/>
</dbReference>
<evidence type="ECO:0000313" key="4">
    <source>
        <dbReference type="EMBL" id="PPS94453.1"/>
    </source>
</evidence>
<reference evidence="4 5" key="3">
    <citation type="submission" date="2017-10" db="EMBL/GenBank/DDBJ databases">
        <title>Consistent, comparative and evidence-based genome annotation and re-annotation for the closely-related species, Cryptosporidium parvum, C. hominis and C. tyzzeri.</title>
        <authorList>
            <person name="Baptista R.P."/>
            <person name="Li Y."/>
            <person name="Sateriale A."/>
            <person name="Striepen B."/>
            <person name="Kissinger J.C."/>
        </authorList>
    </citation>
    <scope>NUCLEOTIDE SEQUENCE [LARGE SCALE GENOMIC DNA]</scope>
    <source>
        <strain evidence="4">30976</strain>
    </source>
</reference>
<dbReference type="VEuPathDB" id="CryptoDB:ChTU502y2012_303g0055"/>
<proteinExistence type="predicted"/>
<dbReference type="InterPro" id="IPR004046">
    <property type="entry name" value="GST_C"/>
</dbReference>
<dbReference type="SUPFAM" id="SSF47616">
    <property type="entry name" value="GST C-terminal domain-like"/>
    <property type="match status" value="1"/>
</dbReference>
<dbReference type="InterPro" id="IPR036282">
    <property type="entry name" value="Glutathione-S-Trfase_C_sf"/>
</dbReference>
<evidence type="ECO:0000256" key="1">
    <source>
        <dbReference type="SAM" id="SignalP"/>
    </source>
</evidence>
<protein>
    <submittedName>
        <fullName evidence="4">Glutathione S-transferase C-terminal domain containing protein</fullName>
    </submittedName>
</protein>
<dbReference type="VEuPathDB" id="CryptoDB:GY17_00003545"/>
<dbReference type="VEuPathDB" id="CryptoDB:Chro.20398"/>
<dbReference type="OrthoDB" id="338685at2759"/>
<feature type="chain" id="PRO_5006627543" evidence="1">
    <location>
        <begin position="27"/>
        <end position="268"/>
    </location>
</feature>
<reference evidence="4 5" key="1">
    <citation type="submission" date="2014-11" db="EMBL/GenBank/DDBJ databases">
        <title>Comparative genomic analysis of Cryptosporidium hominis reveals occurrence of genetic recombination in virulent subtypes.</title>
        <authorList>
            <person name="Guo Y."/>
            <person name="Tang K."/>
            <person name="Frace M."/>
            <person name="Li N."/>
            <person name="Roellig D.M."/>
            <person name="Sammons S."/>
            <person name="Knipe K."/>
            <person name="Rowe L."/>
            <person name="Feng Y."/>
            <person name="Xiao L."/>
        </authorList>
    </citation>
    <scope>NUCLEOTIDE SEQUENCE [LARGE SCALE GENOMIC DNA]</scope>
    <source>
        <strain evidence="4">30976</strain>
    </source>
</reference>
<dbReference type="EMBL" id="LN877948">
    <property type="protein sequence ID" value="CUV04748.1"/>
    <property type="molecule type" value="Genomic_DNA"/>
</dbReference>
<dbReference type="AlphaFoldDB" id="A0A0S4TC36"/>
<evidence type="ECO:0000313" key="5">
    <source>
        <dbReference type="Proteomes" id="UP001429100"/>
    </source>
</evidence>
<dbReference type="Proteomes" id="UP001429100">
    <property type="component" value="Unassembled WGS sequence"/>
</dbReference>
<organism evidence="3">
    <name type="scientific">Cryptosporidium hominis</name>
    <dbReference type="NCBI Taxonomy" id="237895"/>
    <lineage>
        <taxon>Eukaryota</taxon>
        <taxon>Sar</taxon>
        <taxon>Alveolata</taxon>
        <taxon>Apicomplexa</taxon>
        <taxon>Conoidasida</taxon>
        <taxon>Coccidia</taxon>
        <taxon>Eucoccidiorida</taxon>
        <taxon>Eimeriorina</taxon>
        <taxon>Cryptosporidiidae</taxon>
        <taxon>Cryptosporidium</taxon>
    </lineage>
</organism>
<evidence type="ECO:0000259" key="2">
    <source>
        <dbReference type="Pfam" id="PF14497"/>
    </source>
</evidence>
<dbReference type="VEuPathDB" id="CryptoDB:CHUDEA2_3730"/>
<dbReference type="Gene3D" id="1.20.1050.10">
    <property type="match status" value="1"/>
</dbReference>
<keyword evidence="5" id="KW-1185">Reference proteome</keyword>
<keyword evidence="1" id="KW-0732">Signal</keyword>
<dbReference type="Gene3D" id="3.40.30.10">
    <property type="entry name" value="Glutaredoxin"/>
    <property type="match status" value="1"/>
</dbReference>
<feature type="signal peptide" evidence="1">
    <location>
        <begin position="1"/>
        <end position="26"/>
    </location>
</feature>
<evidence type="ECO:0000313" key="3">
    <source>
        <dbReference type="EMBL" id="CUV04748.1"/>
    </source>
</evidence>
<sequence>MKSISLLASVFAFLALFSTSVESVRAKASIVPITFYSTKELDSNHLIRTVLVYSGLAFTETRFKKDSESQAKLFKEIIKSGFLQPSIPMISDTAKNVQYISTDEAVLSYIILSYNKELFSKNLLLHTISIQLSSIARSYIQKTTRILDSSKTLTCSKLLTNENIYQTLKVLNDTFTSTEHKFLMGNKVSFNDLIAYNLILFIENVSSGCVISNFKGLRELAFNVSSIPQIFKFESSSYFMSLLVPGTHAFAKRINFAHSSAMFLSLAS</sequence>
<reference evidence="3" key="2">
    <citation type="submission" date="2015-08" db="EMBL/GenBank/DDBJ databases">
        <authorList>
            <person name="Babu N.S."/>
            <person name="Beckwith C.J."/>
            <person name="Beseler K.G."/>
            <person name="Brison A."/>
            <person name="Carone J.V."/>
            <person name="Caskin T.P."/>
            <person name="Diamond M."/>
            <person name="Durham M.E."/>
            <person name="Foxe J.M."/>
            <person name="Go M."/>
            <person name="Henderson B.A."/>
            <person name="Jones I.B."/>
            <person name="McGettigan J.A."/>
            <person name="Micheletti S.J."/>
            <person name="Nasrallah M.E."/>
            <person name="Ortiz D."/>
            <person name="Piller C.R."/>
            <person name="Privatt S.R."/>
            <person name="Schneider S.L."/>
            <person name="Sharp S."/>
            <person name="Smith T.C."/>
            <person name="Stanton J.D."/>
            <person name="Ullery H.E."/>
            <person name="Wilson R.J."/>
            <person name="Serrano M.G."/>
            <person name="Buck G."/>
            <person name="Lee V."/>
            <person name="Wang Y."/>
            <person name="Carvalho R."/>
            <person name="Voegtly L."/>
            <person name="Shi R."/>
            <person name="Duckworth R."/>
            <person name="Johnson A."/>
            <person name="Loviza R."/>
            <person name="Walstead R."/>
            <person name="Shah Z."/>
            <person name="Kiflezghi M."/>
            <person name="Wade K."/>
            <person name="Ball S.L."/>
            <person name="Bradley K.W."/>
            <person name="Asai D.J."/>
            <person name="Bowman C.A."/>
            <person name="Russell D.A."/>
            <person name="Pope W.H."/>
            <person name="Jacobs-Sera D."/>
            <person name="Hendrix R.W."/>
            <person name="Hatfull G.F."/>
        </authorList>
    </citation>
    <scope>NUCLEOTIDE SEQUENCE [LARGE SCALE GENOMIC DNA]</scope>
</reference>
<gene>
    <name evidence="3" type="ORF">CHUDEA2_3730</name>
    <name evidence="4" type="ORF">GY17_00003545</name>
</gene>
<feature type="domain" description="Glutathione S-transferase C-terminal" evidence="2">
    <location>
        <begin position="151"/>
        <end position="236"/>
    </location>
</feature>
<dbReference type="Proteomes" id="UP000199752">
    <property type="component" value="Chromosome 2"/>
</dbReference>